<protein>
    <submittedName>
        <fullName evidence="1">Uncharacterized protein</fullName>
    </submittedName>
</protein>
<evidence type="ECO:0000313" key="1">
    <source>
        <dbReference type="EMBL" id="MDF3834462.1"/>
    </source>
</evidence>
<dbReference type="RefSeq" id="WP_276265520.1">
    <property type="nucleotide sequence ID" value="NZ_JARJLM010000272.1"/>
</dbReference>
<gene>
    <name evidence="1" type="ORF">P3W85_16090</name>
</gene>
<organism evidence="1 2">
    <name type="scientific">Cupriavidus basilensis</name>
    <dbReference type="NCBI Taxonomy" id="68895"/>
    <lineage>
        <taxon>Bacteria</taxon>
        <taxon>Pseudomonadati</taxon>
        <taxon>Pseudomonadota</taxon>
        <taxon>Betaproteobacteria</taxon>
        <taxon>Burkholderiales</taxon>
        <taxon>Burkholderiaceae</taxon>
        <taxon>Cupriavidus</taxon>
    </lineage>
</organism>
<name>A0ABT6AQ99_9BURK</name>
<dbReference type="Proteomes" id="UP001216674">
    <property type="component" value="Unassembled WGS sequence"/>
</dbReference>
<evidence type="ECO:0000313" key="2">
    <source>
        <dbReference type="Proteomes" id="UP001216674"/>
    </source>
</evidence>
<reference evidence="1 2" key="1">
    <citation type="submission" date="2023-03" db="EMBL/GenBank/DDBJ databases">
        <title>Draft assemblies of triclosan tolerant bacteria isolated from returned activated sludge.</title>
        <authorList>
            <person name="Van Hamelsveld S."/>
        </authorList>
    </citation>
    <scope>NUCLEOTIDE SEQUENCE [LARGE SCALE GENOMIC DNA]</scope>
    <source>
        <strain evidence="1 2">GW210010_S58</strain>
    </source>
</reference>
<keyword evidence="2" id="KW-1185">Reference proteome</keyword>
<proteinExistence type="predicted"/>
<accession>A0ABT6AQ99</accession>
<comment type="caution">
    <text evidence="1">The sequence shown here is derived from an EMBL/GenBank/DDBJ whole genome shotgun (WGS) entry which is preliminary data.</text>
</comment>
<feature type="non-terminal residue" evidence="1">
    <location>
        <position position="1"/>
    </location>
</feature>
<sequence length="69" mass="6899">FADSWWARQSCLTAGATGANGITTADGIGFIVVPLIAMIRGSSRICVTGANGYCLPILAGFVVGAVAPA</sequence>
<dbReference type="EMBL" id="JARJLM010000272">
    <property type="protein sequence ID" value="MDF3834462.1"/>
    <property type="molecule type" value="Genomic_DNA"/>
</dbReference>